<proteinExistence type="predicted"/>
<reference evidence="2 3" key="1">
    <citation type="submission" date="2023-09" db="EMBL/GenBank/DDBJ databases">
        <title>The genome sequence of Streptomyces anthocyanicus.</title>
        <authorList>
            <person name="Mo P."/>
        </authorList>
    </citation>
    <scope>NUCLEOTIDE SEQUENCE [LARGE SCALE GENOMIC DNA]</scope>
    <source>
        <strain evidence="2 3">JCM 4387</strain>
        <plasmid evidence="2 3">punmamed1</plasmid>
    </source>
</reference>
<keyword evidence="3" id="KW-1185">Reference proteome</keyword>
<geneLocation type="plasmid" evidence="2 3">
    <name>punmamed1</name>
</geneLocation>
<protein>
    <submittedName>
        <fullName evidence="2">Uncharacterized protein</fullName>
    </submittedName>
</protein>
<keyword evidence="2" id="KW-0614">Plasmid</keyword>
<sequence>MPNHHTVLQPTKDLPEELAWRVQCPECSAPEIERGELDETGALPYDPDDDADSGDHTAVTVHPDRDAHDSPIGTRGGYVEIRLWCGMGHNFRLIVANHKGAEYLAVVR</sequence>
<evidence type="ECO:0000256" key="1">
    <source>
        <dbReference type="SAM" id="MobiDB-lite"/>
    </source>
</evidence>
<gene>
    <name evidence="2" type="ORF">RI060_42920</name>
</gene>
<feature type="region of interest" description="Disordered" evidence="1">
    <location>
        <begin position="30"/>
        <end position="72"/>
    </location>
</feature>
<name>A0ABY9UQK8_STRVL</name>
<accession>A0ABY9UQK8</accession>
<evidence type="ECO:0000313" key="3">
    <source>
        <dbReference type="Proteomes" id="UP001249394"/>
    </source>
</evidence>
<dbReference type="EMBL" id="CP134214">
    <property type="protein sequence ID" value="WND24075.1"/>
    <property type="molecule type" value="Genomic_DNA"/>
</dbReference>
<evidence type="ECO:0000313" key="2">
    <source>
        <dbReference type="EMBL" id="WND24075.1"/>
    </source>
</evidence>
<dbReference type="Proteomes" id="UP001249394">
    <property type="component" value="Plasmid punmamed1"/>
</dbReference>
<organism evidence="2 3">
    <name type="scientific">Streptomyces violaceus</name>
    <name type="common">Streptomyces venezuelae</name>
    <dbReference type="NCBI Taxonomy" id="1936"/>
    <lineage>
        <taxon>Bacteria</taxon>
        <taxon>Bacillati</taxon>
        <taxon>Actinomycetota</taxon>
        <taxon>Actinomycetes</taxon>
        <taxon>Kitasatosporales</taxon>
        <taxon>Streptomycetaceae</taxon>
        <taxon>Streptomyces</taxon>
    </lineage>
</organism>